<dbReference type="SUPFAM" id="SSF56219">
    <property type="entry name" value="DNase I-like"/>
    <property type="match status" value="1"/>
</dbReference>
<protein>
    <recommendedName>
        <fullName evidence="3">Endonuclease/exonuclease/phosphatase domain-containing protein</fullName>
    </recommendedName>
</protein>
<name>A0A1C7MYX3_9FUNG</name>
<dbReference type="InterPro" id="IPR036691">
    <property type="entry name" value="Endo/exonu/phosph_ase_sf"/>
</dbReference>
<evidence type="ECO:0000313" key="1">
    <source>
        <dbReference type="EMBL" id="OBZ81606.1"/>
    </source>
</evidence>
<comment type="caution">
    <text evidence="1">The sequence shown here is derived from an EMBL/GenBank/DDBJ whole genome shotgun (WGS) entry which is preliminary data.</text>
</comment>
<accession>A0A1C7MYX3</accession>
<dbReference type="Gene3D" id="3.60.10.10">
    <property type="entry name" value="Endonuclease/exonuclease/phosphatase"/>
    <property type="match status" value="1"/>
</dbReference>
<dbReference type="Proteomes" id="UP000093000">
    <property type="component" value="Unassembled WGS sequence"/>
</dbReference>
<dbReference type="EMBL" id="LUGH01001127">
    <property type="protein sequence ID" value="OBZ81606.1"/>
    <property type="molecule type" value="Genomic_DNA"/>
</dbReference>
<dbReference type="AlphaFoldDB" id="A0A1C7MYX3"/>
<dbReference type="InParanoid" id="A0A1C7MYX3"/>
<reference evidence="1" key="1">
    <citation type="submission" date="2016-03" db="EMBL/GenBank/DDBJ databases">
        <title>Choanephora cucurbitarum.</title>
        <authorList>
            <person name="Min B."/>
            <person name="Park H."/>
            <person name="Park J.-H."/>
            <person name="Shin H.-D."/>
            <person name="Choi I.-G."/>
        </authorList>
    </citation>
    <scope>NUCLEOTIDE SEQUENCE [LARGE SCALE GENOMIC DNA]</scope>
    <source>
        <strain evidence="1">KUS-F28377</strain>
    </source>
</reference>
<dbReference type="STRING" id="101091.A0A1C7MYX3"/>
<evidence type="ECO:0000313" key="2">
    <source>
        <dbReference type="Proteomes" id="UP000093000"/>
    </source>
</evidence>
<dbReference type="OrthoDB" id="2443300at2759"/>
<evidence type="ECO:0008006" key="3">
    <source>
        <dbReference type="Google" id="ProtNLM"/>
    </source>
</evidence>
<proteinExistence type="predicted"/>
<keyword evidence="2" id="KW-1185">Reference proteome</keyword>
<gene>
    <name evidence="1" type="ORF">A0J61_10345</name>
</gene>
<organism evidence="1 2">
    <name type="scientific">Choanephora cucurbitarum</name>
    <dbReference type="NCBI Taxonomy" id="101091"/>
    <lineage>
        <taxon>Eukaryota</taxon>
        <taxon>Fungi</taxon>
        <taxon>Fungi incertae sedis</taxon>
        <taxon>Mucoromycota</taxon>
        <taxon>Mucoromycotina</taxon>
        <taxon>Mucoromycetes</taxon>
        <taxon>Mucorales</taxon>
        <taxon>Mucorineae</taxon>
        <taxon>Choanephoraceae</taxon>
        <taxon>Choanephoroideae</taxon>
        <taxon>Choanephora</taxon>
    </lineage>
</organism>
<sequence>MFVPFFVMVVYVTASSGRARKASFNHLLDSLFIPSMDIDLVCLINAGDSNYSHLRANLLSSTSERWVSFLEERFVDILRTFGLHELLTFRRNTSTSSTIDYIFASSDFTSPLSRQIYRLSTLSGLTTHF</sequence>